<reference evidence="2" key="1">
    <citation type="journal article" date="2017" name="Cell">
        <title>Insights into land plant evolution garnered from the Marchantia polymorpha genome.</title>
        <authorList>
            <person name="Bowman J.L."/>
            <person name="Kohchi T."/>
            <person name="Yamato K.T."/>
            <person name="Jenkins J."/>
            <person name="Shu S."/>
            <person name="Ishizaki K."/>
            <person name="Yamaoka S."/>
            <person name="Nishihama R."/>
            <person name="Nakamura Y."/>
            <person name="Berger F."/>
            <person name="Adam C."/>
            <person name="Aki S.S."/>
            <person name="Althoff F."/>
            <person name="Araki T."/>
            <person name="Arteaga-Vazquez M.A."/>
            <person name="Balasubrmanian S."/>
            <person name="Barry K."/>
            <person name="Bauer D."/>
            <person name="Boehm C.R."/>
            <person name="Briginshaw L."/>
            <person name="Caballero-Perez J."/>
            <person name="Catarino B."/>
            <person name="Chen F."/>
            <person name="Chiyoda S."/>
            <person name="Chovatia M."/>
            <person name="Davies K.M."/>
            <person name="Delmans M."/>
            <person name="Demura T."/>
            <person name="Dierschke T."/>
            <person name="Dolan L."/>
            <person name="Dorantes-Acosta A.E."/>
            <person name="Eklund D.M."/>
            <person name="Florent S.N."/>
            <person name="Flores-Sandoval E."/>
            <person name="Fujiyama A."/>
            <person name="Fukuzawa H."/>
            <person name="Galik B."/>
            <person name="Grimanelli D."/>
            <person name="Grimwood J."/>
            <person name="Grossniklaus U."/>
            <person name="Hamada T."/>
            <person name="Haseloff J."/>
            <person name="Hetherington A.J."/>
            <person name="Higo A."/>
            <person name="Hirakawa Y."/>
            <person name="Hundley H.N."/>
            <person name="Ikeda Y."/>
            <person name="Inoue K."/>
            <person name="Inoue S.I."/>
            <person name="Ishida S."/>
            <person name="Jia Q."/>
            <person name="Kakita M."/>
            <person name="Kanazawa T."/>
            <person name="Kawai Y."/>
            <person name="Kawashima T."/>
            <person name="Kennedy M."/>
            <person name="Kinose K."/>
            <person name="Kinoshita T."/>
            <person name="Kohara Y."/>
            <person name="Koide E."/>
            <person name="Komatsu K."/>
            <person name="Kopischke S."/>
            <person name="Kubo M."/>
            <person name="Kyozuka J."/>
            <person name="Lagercrantz U."/>
            <person name="Lin S.S."/>
            <person name="Lindquist E."/>
            <person name="Lipzen A.M."/>
            <person name="Lu C.W."/>
            <person name="De Luna E."/>
            <person name="Martienssen R.A."/>
            <person name="Minamino N."/>
            <person name="Mizutani M."/>
            <person name="Mizutani M."/>
            <person name="Mochizuki N."/>
            <person name="Monte I."/>
            <person name="Mosher R."/>
            <person name="Nagasaki H."/>
            <person name="Nakagami H."/>
            <person name="Naramoto S."/>
            <person name="Nishitani K."/>
            <person name="Ohtani M."/>
            <person name="Okamoto T."/>
            <person name="Okumura M."/>
            <person name="Phillips J."/>
            <person name="Pollak B."/>
            <person name="Reinders A."/>
            <person name="Rovekamp M."/>
            <person name="Sano R."/>
            <person name="Sawa S."/>
            <person name="Schmid M.W."/>
            <person name="Shirakawa M."/>
            <person name="Solano R."/>
            <person name="Spunde A."/>
            <person name="Suetsugu N."/>
            <person name="Sugano S."/>
            <person name="Sugiyama A."/>
            <person name="Sun R."/>
            <person name="Suzuki Y."/>
            <person name="Takenaka M."/>
            <person name="Takezawa D."/>
            <person name="Tomogane H."/>
            <person name="Tsuzuki M."/>
            <person name="Ueda T."/>
            <person name="Umeda M."/>
            <person name="Ward J.M."/>
            <person name="Watanabe Y."/>
            <person name="Yazaki K."/>
            <person name="Yokoyama R."/>
            <person name="Yoshitake Y."/>
            <person name="Yotsui I."/>
            <person name="Zachgo S."/>
            <person name="Schmutz J."/>
        </authorList>
    </citation>
    <scope>NUCLEOTIDE SEQUENCE [LARGE SCALE GENOMIC DNA]</scope>
    <source>
        <strain evidence="2">Tak-1</strain>
    </source>
</reference>
<gene>
    <name evidence="1" type="ORF">MARPO_0096s0026</name>
</gene>
<dbReference type="AlphaFoldDB" id="A0A2R6WFQ1"/>
<name>A0A2R6WFQ1_MARPO</name>
<sequence>MEELFQTRVRVIASRECTASLSFASHLRAGSQFCPEDLMEFGTFFHVRLLLGEGSRNRNQNHKLGPWGTTSVSHHTNFFSLGVTARCLVPRTTDEIQIGQWRPEDIPLLRSHVRSSSRSGHLVGSSGSI</sequence>
<evidence type="ECO:0000313" key="1">
    <source>
        <dbReference type="EMBL" id="PTQ32674.1"/>
    </source>
</evidence>
<accession>A0A2R6WFQ1</accession>
<organism evidence="1 2">
    <name type="scientific">Marchantia polymorpha</name>
    <name type="common">Common liverwort</name>
    <name type="synonym">Marchantia aquatica</name>
    <dbReference type="NCBI Taxonomy" id="3197"/>
    <lineage>
        <taxon>Eukaryota</taxon>
        <taxon>Viridiplantae</taxon>
        <taxon>Streptophyta</taxon>
        <taxon>Embryophyta</taxon>
        <taxon>Marchantiophyta</taxon>
        <taxon>Marchantiopsida</taxon>
        <taxon>Marchantiidae</taxon>
        <taxon>Marchantiales</taxon>
        <taxon>Marchantiaceae</taxon>
        <taxon>Marchantia</taxon>
    </lineage>
</organism>
<keyword evidence="2" id="KW-1185">Reference proteome</keyword>
<evidence type="ECO:0000313" key="2">
    <source>
        <dbReference type="Proteomes" id="UP000244005"/>
    </source>
</evidence>
<protein>
    <submittedName>
        <fullName evidence="1">Uncharacterized protein</fullName>
    </submittedName>
</protein>
<dbReference type="Proteomes" id="UP000244005">
    <property type="component" value="Unassembled WGS sequence"/>
</dbReference>
<dbReference type="EMBL" id="KZ772768">
    <property type="protein sequence ID" value="PTQ32674.1"/>
    <property type="molecule type" value="Genomic_DNA"/>
</dbReference>
<proteinExistence type="predicted"/>